<dbReference type="GO" id="GO:0005524">
    <property type="term" value="F:ATP binding"/>
    <property type="evidence" value="ECO:0007669"/>
    <property type="project" value="UniProtKB-KW"/>
</dbReference>
<dbReference type="InterPro" id="IPR011527">
    <property type="entry name" value="ABC1_TM_dom"/>
</dbReference>
<dbReference type="NCBIfam" id="TIGR01842">
    <property type="entry name" value="type_I_sec_PrtD"/>
    <property type="match status" value="1"/>
</dbReference>
<keyword evidence="6 8" id="KW-1133">Transmembrane helix</keyword>
<dbReference type="GO" id="GO:0016887">
    <property type="term" value="F:ATP hydrolysis activity"/>
    <property type="evidence" value="ECO:0007669"/>
    <property type="project" value="InterPro"/>
</dbReference>
<feature type="transmembrane region" description="Helical" evidence="8">
    <location>
        <begin position="21"/>
        <end position="47"/>
    </location>
</feature>
<dbReference type="SMART" id="SM00382">
    <property type="entry name" value="AAA"/>
    <property type="match status" value="1"/>
</dbReference>
<sequence length="585" mass="62106">MSEMLPATIKDNSVRALTVRAVAEIALYSGVINLLMLVSPIYMLQVYDRVLPAASLDTLLYLSLMGVGALVFLGLIEVVRSYYSQRVAARFEARFAASALKAALSGPRASAGDVQPLRDMAIVRGFIASRGLATLFDLPFSPLFILLLWFVHPALFALTLVGAGVMVLVVVLNQLANKDLSAAAAERSAAANLSAQALARSAETLRAMGMIQNVTEAWGRVVGEAAILSDRAADRNAIFSAASRSVRMILQMAILGVGAYLVLRDEMTAGMIFASSIISGRALQPLDQLVAGWRQVGDAQRAWHRLSETLRRQELEANNSISLPKPVGRIAVENLVYAPAGTKPGAEPLLKRLSFEVAPGECVAIIGPSRAGKSTLTRLLVGAIQPSSGTVRIDGAEIGAWKSDQLGGAMGYLGQDIQLLPGTIAQNISRFSEPASDEEIVDAAIRAQVHELILQHKSGYQTQLDASTSVLSGGERQRIGLARAFFGDPRILVLDEPNSSLDAEGEAALARALKVAREHGTTIILVTHRLSVAATCDKVMVLRAGGIEAYGPAAQVLQRLTASVEPVRIPRVRATGSVPIEGGAS</sequence>
<dbReference type="AlphaFoldDB" id="A0A7Y6US17"/>
<comment type="similarity">
    <text evidence="2">Belongs to the ABC transporter superfamily.</text>
</comment>
<reference evidence="11 12" key="1">
    <citation type="submission" date="2020-06" db="EMBL/GenBank/DDBJ databases">
        <authorList>
            <person name="Grouzdev D.S."/>
        </authorList>
    </citation>
    <scope>NUCLEOTIDE SEQUENCE [LARGE SCALE GENOMIC DNA]</scope>
    <source>
        <strain evidence="11 12">HO-A22</strain>
    </source>
</reference>
<organism evidence="11 12">
    <name type="scientific">Ensifer oleiphilus</name>
    <dbReference type="NCBI Taxonomy" id="2742698"/>
    <lineage>
        <taxon>Bacteria</taxon>
        <taxon>Pseudomonadati</taxon>
        <taxon>Pseudomonadota</taxon>
        <taxon>Alphaproteobacteria</taxon>
        <taxon>Hyphomicrobiales</taxon>
        <taxon>Rhizobiaceae</taxon>
        <taxon>Sinorhizobium/Ensifer group</taxon>
        <taxon>Ensifer</taxon>
    </lineage>
</organism>
<feature type="domain" description="ABC transmembrane type-1" evidence="10">
    <location>
        <begin position="25"/>
        <end position="298"/>
    </location>
</feature>
<dbReference type="Pfam" id="PF00005">
    <property type="entry name" value="ABC_tran"/>
    <property type="match status" value="1"/>
</dbReference>
<keyword evidence="4" id="KW-0547">Nucleotide-binding</keyword>
<evidence type="ECO:0000256" key="8">
    <source>
        <dbReference type="SAM" id="Phobius"/>
    </source>
</evidence>
<evidence type="ECO:0000259" key="10">
    <source>
        <dbReference type="PROSITE" id="PS50929"/>
    </source>
</evidence>
<dbReference type="GO" id="GO:0005886">
    <property type="term" value="C:plasma membrane"/>
    <property type="evidence" value="ECO:0007669"/>
    <property type="project" value="UniProtKB-SubCell"/>
</dbReference>
<dbReference type="EMBL" id="JABWDU010000021">
    <property type="protein sequence ID" value="NVD43383.1"/>
    <property type="molecule type" value="Genomic_DNA"/>
</dbReference>
<dbReference type="PANTHER" id="PTHR24221:SF248">
    <property type="entry name" value="ABC TRANSPORTER TRANSMEMBRANE REGION"/>
    <property type="match status" value="1"/>
</dbReference>
<feature type="domain" description="ABC transporter" evidence="9">
    <location>
        <begin position="330"/>
        <end position="569"/>
    </location>
</feature>
<evidence type="ECO:0000313" key="11">
    <source>
        <dbReference type="EMBL" id="NVD43383.1"/>
    </source>
</evidence>
<dbReference type="PROSITE" id="PS50893">
    <property type="entry name" value="ABC_TRANSPORTER_2"/>
    <property type="match status" value="1"/>
</dbReference>
<dbReference type="GO" id="GO:0030253">
    <property type="term" value="P:protein secretion by the type I secretion system"/>
    <property type="evidence" value="ECO:0007669"/>
    <property type="project" value="InterPro"/>
</dbReference>
<evidence type="ECO:0000256" key="6">
    <source>
        <dbReference type="ARBA" id="ARBA00022989"/>
    </source>
</evidence>
<feature type="transmembrane region" description="Helical" evidence="8">
    <location>
        <begin position="59"/>
        <end position="79"/>
    </location>
</feature>
<dbReference type="GO" id="GO:0034040">
    <property type="term" value="F:ATPase-coupled lipid transmembrane transporter activity"/>
    <property type="evidence" value="ECO:0007669"/>
    <property type="project" value="TreeGrafter"/>
</dbReference>
<dbReference type="InterPro" id="IPR017871">
    <property type="entry name" value="ABC_transporter-like_CS"/>
</dbReference>
<protein>
    <submittedName>
        <fullName evidence="11">Type I secretion system permease/ATPase</fullName>
    </submittedName>
</protein>
<dbReference type="SUPFAM" id="SSF52540">
    <property type="entry name" value="P-loop containing nucleoside triphosphate hydrolases"/>
    <property type="match status" value="1"/>
</dbReference>
<proteinExistence type="inferred from homology"/>
<evidence type="ECO:0000259" key="9">
    <source>
        <dbReference type="PROSITE" id="PS50893"/>
    </source>
</evidence>
<comment type="caution">
    <text evidence="11">The sequence shown here is derived from an EMBL/GenBank/DDBJ whole genome shotgun (WGS) entry which is preliminary data.</text>
</comment>
<evidence type="ECO:0000256" key="5">
    <source>
        <dbReference type="ARBA" id="ARBA00022840"/>
    </source>
</evidence>
<dbReference type="InterPro" id="IPR010128">
    <property type="entry name" value="ATPase_T1SS_PrtD-like"/>
</dbReference>
<dbReference type="Gene3D" id="1.20.1560.10">
    <property type="entry name" value="ABC transporter type 1, transmembrane domain"/>
    <property type="match status" value="1"/>
</dbReference>
<keyword evidence="5" id="KW-0067">ATP-binding</keyword>
<dbReference type="PROSITE" id="PS50929">
    <property type="entry name" value="ABC_TM1F"/>
    <property type="match status" value="1"/>
</dbReference>
<dbReference type="PANTHER" id="PTHR24221">
    <property type="entry name" value="ATP-BINDING CASSETTE SUB-FAMILY B"/>
    <property type="match status" value="1"/>
</dbReference>
<keyword evidence="3 8" id="KW-0812">Transmembrane</keyword>
<evidence type="ECO:0000256" key="2">
    <source>
        <dbReference type="ARBA" id="ARBA00005417"/>
    </source>
</evidence>
<accession>A0A7Y6US17</accession>
<feature type="transmembrane region" description="Helical" evidence="8">
    <location>
        <begin position="155"/>
        <end position="172"/>
    </location>
</feature>
<dbReference type="Proteomes" id="UP000520198">
    <property type="component" value="Unassembled WGS sequence"/>
</dbReference>
<dbReference type="InterPro" id="IPR003439">
    <property type="entry name" value="ABC_transporter-like_ATP-bd"/>
</dbReference>
<keyword evidence="12" id="KW-1185">Reference proteome</keyword>
<evidence type="ECO:0000256" key="7">
    <source>
        <dbReference type="ARBA" id="ARBA00023136"/>
    </source>
</evidence>
<dbReference type="PROSITE" id="PS00211">
    <property type="entry name" value="ABC_TRANSPORTER_1"/>
    <property type="match status" value="1"/>
</dbReference>
<dbReference type="Pfam" id="PF00664">
    <property type="entry name" value="ABC_membrane"/>
    <property type="match status" value="1"/>
</dbReference>
<dbReference type="InterPro" id="IPR003593">
    <property type="entry name" value="AAA+_ATPase"/>
</dbReference>
<comment type="subcellular location">
    <subcellularLocation>
        <location evidence="1">Cell membrane</location>
        <topology evidence="1">Multi-pass membrane protein</topology>
    </subcellularLocation>
</comment>
<dbReference type="InterPro" id="IPR039421">
    <property type="entry name" value="Type_1_exporter"/>
</dbReference>
<dbReference type="InterPro" id="IPR027417">
    <property type="entry name" value="P-loop_NTPase"/>
</dbReference>
<feature type="transmembrane region" description="Helical" evidence="8">
    <location>
        <begin position="127"/>
        <end position="149"/>
    </location>
</feature>
<evidence type="ECO:0000256" key="3">
    <source>
        <dbReference type="ARBA" id="ARBA00022692"/>
    </source>
</evidence>
<evidence type="ECO:0000313" key="12">
    <source>
        <dbReference type="Proteomes" id="UP000520198"/>
    </source>
</evidence>
<evidence type="ECO:0000256" key="1">
    <source>
        <dbReference type="ARBA" id="ARBA00004651"/>
    </source>
</evidence>
<dbReference type="Gene3D" id="3.40.50.300">
    <property type="entry name" value="P-loop containing nucleotide triphosphate hydrolases"/>
    <property type="match status" value="1"/>
</dbReference>
<dbReference type="GO" id="GO:0140359">
    <property type="term" value="F:ABC-type transporter activity"/>
    <property type="evidence" value="ECO:0007669"/>
    <property type="project" value="InterPro"/>
</dbReference>
<keyword evidence="7 8" id="KW-0472">Membrane</keyword>
<dbReference type="SUPFAM" id="SSF90123">
    <property type="entry name" value="ABC transporter transmembrane region"/>
    <property type="match status" value="1"/>
</dbReference>
<gene>
    <name evidence="11" type="ORF">HT585_31470</name>
</gene>
<evidence type="ECO:0000256" key="4">
    <source>
        <dbReference type="ARBA" id="ARBA00022741"/>
    </source>
</evidence>
<dbReference type="InterPro" id="IPR036640">
    <property type="entry name" value="ABC1_TM_sf"/>
</dbReference>
<feature type="transmembrane region" description="Helical" evidence="8">
    <location>
        <begin position="245"/>
        <end position="263"/>
    </location>
</feature>
<dbReference type="GO" id="GO:0030256">
    <property type="term" value="C:type I protein secretion system complex"/>
    <property type="evidence" value="ECO:0007669"/>
    <property type="project" value="InterPro"/>
</dbReference>
<name>A0A7Y6US17_9HYPH</name>